<keyword evidence="2" id="KW-0472">Membrane</keyword>
<evidence type="ECO:0000256" key="2">
    <source>
        <dbReference type="SAM" id="Phobius"/>
    </source>
</evidence>
<keyword evidence="2" id="KW-1133">Transmembrane helix</keyword>
<proteinExistence type="predicted"/>
<evidence type="ECO:0000313" key="3">
    <source>
        <dbReference type="EMBL" id="TCP36258.1"/>
    </source>
</evidence>
<organism evidence="3 4">
    <name type="scientific">Rhodothalassium salexigens DSM 2132</name>
    <dbReference type="NCBI Taxonomy" id="1188247"/>
    <lineage>
        <taxon>Bacteria</taxon>
        <taxon>Pseudomonadati</taxon>
        <taxon>Pseudomonadota</taxon>
        <taxon>Alphaproteobacteria</taxon>
        <taxon>Rhodothalassiales</taxon>
        <taxon>Rhodothalassiaceae</taxon>
        <taxon>Rhodothalassium</taxon>
    </lineage>
</organism>
<dbReference type="AlphaFoldDB" id="A0A4R2PNC2"/>
<protein>
    <submittedName>
        <fullName evidence="3">Uncharacterized protein DUF2333</fullName>
    </submittedName>
</protein>
<feature type="compositionally biased region" description="Polar residues" evidence="1">
    <location>
        <begin position="1"/>
        <end position="10"/>
    </location>
</feature>
<keyword evidence="4" id="KW-1185">Reference proteome</keyword>
<feature type="transmembrane region" description="Helical" evidence="2">
    <location>
        <begin position="53"/>
        <end position="75"/>
    </location>
</feature>
<dbReference type="EMBL" id="SLXO01000003">
    <property type="protein sequence ID" value="TCP36258.1"/>
    <property type="molecule type" value="Genomic_DNA"/>
</dbReference>
<comment type="caution">
    <text evidence="3">The sequence shown here is derived from an EMBL/GenBank/DDBJ whole genome shotgun (WGS) entry which is preliminary data.</text>
</comment>
<name>A0A4R2PNC2_RHOSA</name>
<sequence>MADTSSSRFPSSPGRTRRLAGSAGGALGWLKRRIAAAYHGLAALLTGLSARTWAVILVALAGLLAAYYVIGMLIVHHVDDDVSFSPGAPPEGGSRAVAMTAALIERELDHGWVKNDPFFFPSSLLDNMPNFQSGVFDALARFSFELRDQLGRNRGSSAADDDLEVAAGNLSKEGNAWIMQLPSLLPQTPSEVYFRRAIDGLRSYNRRLAAGDAIYDKRTDNFLQTLDRIALDLGSSAAVLDNFIEERAGGLGVDYRSDDLFFRTKGKLYGYVMVLRALRSDFASVIEQSELTPIYDEMVRSMERAARLDPWLMVMNGQTDGTLFPNHLSAQGFHLLRARTKLRELTNILAQ</sequence>
<evidence type="ECO:0000256" key="1">
    <source>
        <dbReference type="SAM" id="MobiDB-lite"/>
    </source>
</evidence>
<accession>A0A4R2PNC2</accession>
<evidence type="ECO:0000313" key="4">
    <source>
        <dbReference type="Proteomes" id="UP000295399"/>
    </source>
</evidence>
<reference evidence="3 4" key="1">
    <citation type="submission" date="2019-03" db="EMBL/GenBank/DDBJ databases">
        <title>Genomic Encyclopedia of Type Strains, Phase IV (KMG-IV): sequencing the most valuable type-strain genomes for metagenomic binning, comparative biology and taxonomic classification.</title>
        <authorList>
            <person name="Goeker M."/>
        </authorList>
    </citation>
    <scope>NUCLEOTIDE SEQUENCE [LARGE SCALE GENOMIC DNA]</scope>
    <source>
        <strain evidence="3 4">DSM 2132</strain>
    </source>
</reference>
<dbReference type="InParanoid" id="A0A4R2PNC2"/>
<dbReference type="Pfam" id="PF10095">
    <property type="entry name" value="DUF2333"/>
    <property type="match status" value="2"/>
</dbReference>
<dbReference type="RefSeq" id="WP_132707815.1">
    <property type="nucleotide sequence ID" value="NZ_JACIGF010000003.1"/>
</dbReference>
<keyword evidence="2" id="KW-0812">Transmembrane</keyword>
<dbReference type="OrthoDB" id="7594726at2"/>
<gene>
    <name evidence="3" type="ORF">EV659_103145</name>
</gene>
<feature type="region of interest" description="Disordered" evidence="1">
    <location>
        <begin position="1"/>
        <end position="21"/>
    </location>
</feature>
<dbReference type="Proteomes" id="UP000295399">
    <property type="component" value="Unassembled WGS sequence"/>
</dbReference>
<dbReference type="InterPro" id="IPR016936">
    <property type="entry name" value="UCP029693"/>
</dbReference>